<name>A0A1G5PJA3_9RHOB</name>
<dbReference type="Proteomes" id="UP000198767">
    <property type="component" value="Unassembled WGS sequence"/>
</dbReference>
<reference evidence="1 2" key="1">
    <citation type="submission" date="2016-10" db="EMBL/GenBank/DDBJ databases">
        <authorList>
            <person name="de Groot N.N."/>
        </authorList>
    </citation>
    <scope>NUCLEOTIDE SEQUENCE [LARGE SCALE GENOMIC DNA]</scope>
    <source>
        <strain evidence="1 2">U95</strain>
    </source>
</reference>
<evidence type="ECO:0000313" key="2">
    <source>
        <dbReference type="Proteomes" id="UP000198767"/>
    </source>
</evidence>
<protein>
    <submittedName>
        <fullName evidence="1">Uncharacterized protein</fullName>
    </submittedName>
</protein>
<accession>A0A1G5PJA3</accession>
<dbReference type="AlphaFoldDB" id="A0A1G5PJA3"/>
<evidence type="ECO:0000313" key="1">
    <source>
        <dbReference type="EMBL" id="SCZ49518.1"/>
    </source>
</evidence>
<gene>
    <name evidence="1" type="ORF">SAMN04488118_10195</name>
</gene>
<keyword evidence="2" id="KW-1185">Reference proteome</keyword>
<organism evidence="1 2">
    <name type="scientific">Epibacterium ulvae</name>
    <dbReference type="NCBI Taxonomy" id="1156985"/>
    <lineage>
        <taxon>Bacteria</taxon>
        <taxon>Pseudomonadati</taxon>
        <taxon>Pseudomonadota</taxon>
        <taxon>Alphaproteobacteria</taxon>
        <taxon>Rhodobacterales</taxon>
        <taxon>Roseobacteraceae</taxon>
        <taxon>Epibacterium</taxon>
    </lineage>
</organism>
<sequence length="126" mass="14943">MRALRHMAREHHRDKGNRFLLYMKHRKDKTPPELPKVRSDLALAKEATDKFFDPSNEQARKSIYDRLREKFSGVYYRKQGKGHGVNFREYFVYMAVEHDDVAETLEAQSLDIVCKELRENGVKTTR</sequence>
<proteinExistence type="predicted"/>
<dbReference type="EMBL" id="FMWG01000001">
    <property type="protein sequence ID" value="SCZ49518.1"/>
    <property type="molecule type" value="Genomic_DNA"/>
</dbReference>
<dbReference type="STRING" id="1156985.SAMN04488118_10195"/>